<evidence type="ECO:0000313" key="2">
    <source>
        <dbReference type="Proteomes" id="UP000276215"/>
    </source>
</evidence>
<dbReference type="EMBL" id="ML120491">
    <property type="protein sequence ID" value="RPA91629.1"/>
    <property type="molecule type" value="Genomic_DNA"/>
</dbReference>
<proteinExistence type="predicted"/>
<protein>
    <submittedName>
        <fullName evidence="1">Uncharacterized protein</fullName>
    </submittedName>
</protein>
<reference evidence="1 2" key="1">
    <citation type="journal article" date="2018" name="Nat. Ecol. Evol.">
        <title>Pezizomycetes genomes reveal the molecular basis of ectomycorrhizal truffle lifestyle.</title>
        <authorList>
            <person name="Murat C."/>
            <person name="Payen T."/>
            <person name="Noel B."/>
            <person name="Kuo A."/>
            <person name="Morin E."/>
            <person name="Chen J."/>
            <person name="Kohler A."/>
            <person name="Krizsan K."/>
            <person name="Balestrini R."/>
            <person name="Da Silva C."/>
            <person name="Montanini B."/>
            <person name="Hainaut M."/>
            <person name="Levati E."/>
            <person name="Barry K.W."/>
            <person name="Belfiori B."/>
            <person name="Cichocki N."/>
            <person name="Clum A."/>
            <person name="Dockter R.B."/>
            <person name="Fauchery L."/>
            <person name="Guy J."/>
            <person name="Iotti M."/>
            <person name="Le Tacon F."/>
            <person name="Lindquist E.A."/>
            <person name="Lipzen A."/>
            <person name="Malagnac F."/>
            <person name="Mello A."/>
            <person name="Molinier V."/>
            <person name="Miyauchi S."/>
            <person name="Poulain J."/>
            <person name="Riccioni C."/>
            <person name="Rubini A."/>
            <person name="Sitrit Y."/>
            <person name="Splivallo R."/>
            <person name="Traeger S."/>
            <person name="Wang M."/>
            <person name="Zifcakova L."/>
            <person name="Wipf D."/>
            <person name="Zambonelli A."/>
            <person name="Paolocci F."/>
            <person name="Nowrousian M."/>
            <person name="Ottonello S."/>
            <person name="Baldrian P."/>
            <person name="Spatafora J.W."/>
            <person name="Henrissat B."/>
            <person name="Nagy L.G."/>
            <person name="Aury J.M."/>
            <person name="Wincker P."/>
            <person name="Grigoriev I.V."/>
            <person name="Bonfante P."/>
            <person name="Martin F.M."/>
        </authorList>
    </citation>
    <scope>NUCLEOTIDE SEQUENCE [LARGE SCALE GENOMIC DNA]</scope>
    <source>
        <strain evidence="1 2">120613-1</strain>
    </source>
</reference>
<keyword evidence="2" id="KW-1185">Reference proteome</keyword>
<organism evidence="1 2">
    <name type="scientific">Choiromyces venosus 120613-1</name>
    <dbReference type="NCBI Taxonomy" id="1336337"/>
    <lineage>
        <taxon>Eukaryota</taxon>
        <taxon>Fungi</taxon>
        <taxon>Dikarya</taxon>
        <taxon>Ascomycota</taxon>
        <taxon>Pezizomycotina</taxon>
        <taxon>Pezizomycetes</taxon>
        <taxon>Pezizales</taxon>
        <taxon>Tuberaceae</taxon>
        <taxon>Choiromyces</taxon>
    </lineage>
</organism>
<accession>A0A3N4J055</accession>
<gene>
    <name evidence="1" type="ORF">L873DRAFT_292395</name>
</gene>
<dbReference type="Proteomes" id="UP000276215">
    <property type="component" value="Unassembled WGS sequence"/>
</dbReference>
<evidence type="ECO:0000313" key="1">
    <source>
        <dbReference type="EMBL" id="RPA91629.1"/>
    </source>
</evidence>
<sequence length="156" mass="17708">MTPPATTVPAYVITPCHRVNRPRSKLNFWAHLPAVPALTQEPHYYNQDYRISLPLLPNELILRIADKLEEEYLQQVISLTHKSAPLKPPQLLPHRQNIRGKIRAVRRAANLLGRCAQQRRASQVSRGKGILTFTGEPTRLHDAVRTQSTTVVETLL</sequence>
<name>A0A3N4J055_9PEZI</name>
<dbReference type="AlphaFoldDB" id="A0A3N4J055"/>